<proteinExistence type="predicted"/>
<sequence length="68" mass="7704">MSGPANVQKIRSACNKYPILAGMLVGKEQLLKLCDEVERYRGENQDLQRYALALMRALDDEVKPDVTH</sequence>
<protein>
    <submittedName>
        <fullName evidence="1">Uncharacterized protein</fullName>
    </submittedName>
</protein>
<dbReference type="EMBL" id="LAZR01005305">
    <property type="protein sequence ID" value="KKN01046.1"/>
    <property type="molecule type" value="Genomic_DNA"/>
</dbReference>
<accession>A0A0F9PJ49</accession>
<organism evidence="1">
    <name type="scientific">marine sediment metagenome</name>
    <dbReference type="NCBI Taxonomy" id="412755"/>
    <lineage>
        <taxon>unclassified sequences</taxon>
        <taxon>metagenomes</taxon>
        <taxon>ecological metagenomes</taxon>
    </lineage>
</organism>
<dbReference type="AlphaFoldDB" id="A0A0F9PJ49"/>
<comment type="caution">
    <text evidence="1">The sequence shown here is derived from an EMBL/GenBank/DDBJ whole genome shotgun (WGS) entry which is preliminary data.</text>
</comment>
<reference evidence="1" key="1">
    <citation type="journal article" date="2015" name="Nature">
        <title>Complex archaea that bridge the gap between prokaryotes and eukaryotes.</title>
        <authorList>
            <person name="Spang A."/>
            <person name="Saw J.H."/>
            <person name="Jorgensen S.L."/>
            <person name="Zaremba-Niedzwiedzka K."/>
            <person name="Martijn J."/>
            <person name="Lind A.E."/>
            <person name="van Eijk R."/>
            <person name="Schleper C."/>
            <person name="Guy L."/>
            <person name="Ettema T.J."/>
        </authorList>
    </citation>
    <scope>NUCLEOTIDE SEQUENCE</scope>
</reference>
<gene>
    <name evidence="1" type="ORF">LCGC14_1131740</name>
</gene>
<name>A0A0F9PJ49_9ZZZZ</name>
<evidence type="ECO:0000313" key="1">
    <source>
        <dbReference type="EMBL" id="KKN01046.1"/>
    </source>
</evidence>